<dbReference type="InterPro" id="IPR006059">
    <property type="entry name" value="SBP"/>
</dbReference>
<dbReference type="STRING" id="1945520.A1019T_01774"/>
<dbReference type="GO" id="GO:0015846">
    <property type="term" value="P:polyamine transport"/>
    <property type="evidence" value="ECO:0007669"/>
    <property type="project" value="InterPro"/>
</dbReference>
<evidence type="ECO:0000256" key="5">
    <source>
        <dbReference type="PIRNR" id="PIRNR019574"/>
    </source>
</evidence>
<comment type="function">
    <text evidence="5">Required for the activity of the bacterial periplasmic transport system of putrescine.</text>
</comment>
<accession>A0A1R4EH72</accession>
<dbReference type="GO" id="GO:0019808">
    <property type="term" value="F:polyamine binding"/>
    <property type="evidence" value="ECO:0007669"/>
    <property type="project" value="InterPro"/>
</dbReference>
<dbReference type="InterPro" id="IPR001188">
    <property type="entry name" value="Sperm_putr-bd"/>
</dbReference>
<organism evidence="7 8">
    <name type="scientific">Psychrobacter pasteurii</name>
    <dbReference type="NCBI Taxonomy" id="1945520"/>
    <lineage>
        <taxon>Bacteria</taxon>
        <taxon>Pseudomonadati</taxon>
        <taxon>Pseudomonadota</taxon>
        <taxon>Gammaproteobacteria</taxon>
        <taxon>Moraxellales</taxon>
        <taxon>Moraxellaceae</taxon>
        <taxon>Psychrobacter</taxon>
    </lineage>
</organism>
<keyword evidence="2 5" id="KW-0813">Transport</keyword>
<dbReference type="PANTHER" id="PTHR30222:SF17">
    <property type="entry name" value="SPERMIDINE_PUTRESCINE-BINDING PERIPLASMIC PROTEIN"/>
    <property type="match status" value="1"/>
</dbReference>
<dbReference type="SUPFAM" id="SSF53850">
    <property type="entry name" value="Periplasmic binding protein-like II"/>
    <property type="match status" value="1"/>
</dbReference>
<protein>
    <recommendedName>
        <fullName evidence="5">Putrescine-binding periplasmic protein</fullName>
    </recommendedName>
</protein>
<dbReference type="AlphaFoldDB" id="A0A1R4EH72"/>
<dbReference type="PROSITE" id="PS51257">
    <property type="entry name" value="PROKAR_LIPOPROTEIN"/>
    <property type="match status" value="1"/>
</dbReference>
<gene>
    <name evidence="7" type="primary">potD_1</name>
    <name evidence="7" type="ORF">A1019T_01774</name>
</gene>
<evidence type="ECO:0000256" key="1">
    <source>
        <dbReference type="ARBA" id="ARBA00004418"/>
    </source>
</evidence>
<dbReference type="RefSeq" id="WP_077449177.1">
    <property type="nucleotide sequence ID" value="NZ_FUGD01000105.1"/>
</dbReference>
<dbReference type="OrthoDB" id="9769319at2"/>
<name>A0A1R4EH72_9GAMM</name>
<evidence type="ECO:0000256" key="4">
    <source>
        <dbReference type="ARBA" id="ARBA00022764"/>
    </source>
</evidence>
<dbReference type="PRINTS" id="PR00909">
    <property type="entry name" value="SPERMDNBNDNG"/>
</dbReference>
<feature type="binding site" evidence="6">
    <location>
        <position position="63"/>
    </location>
    <ligand>
        <name>spermidine</name>
        <dbReference type="ChEBI" id="CHEBI:57834"/>
    </ligand>
</feature>
<sequence length="378" mass="42820">MSNTKFLTRRRFLEITGAGLAALSGMSALSGCQPTGSSHETEGESAVVNTDGKNVVKVYNWTEYISDDVLKAFTKETGIEVVYSTFDSNEAMYAKLKLMNNRGDYDIIFPSTDFVDKMRKEGMLEQIDHSKLPNFKHLGKSFLDAGFDPENKFSIPYLWGSSGIAVNKNRVDIDTIRSWNDLWRPEFEGRVMLMNDMRDVFIIGLLVLGYPVMTEDPQHIKESYEVLSKMMPNVRTFNSDAPRMPFIEGETYLGMAWNGEVIMAQDQGMPELDFVYPKEGAIMWMDNMCIPKNAKNQDNAHAFIDFILRPENSAIISEEIGYGSPSEAAKALLPPDIANDQIIYPREELLSLATFRGDVSDSTMALYQKYWDRLKVDM</sequence>
<keyword evidence="8" id="KW-1185">Reference proteome</keyword>
<proteinExistence type="inferred from homology"/>
<dbReference type="InterPro" id="IPR006311">
    <property type="entry name" value="TAT_signal"/>
</dbReference>
<evidence type="ECO:0000313" key="7">
    <source>
        <dbReference type="EMBL" id="SJM37790.1"/>
    </source>
</evidence>
<keyword evidence="4 5" id="KW-0574">Periplasm</keyword>
<evidence type="ECO:0000256" key="6">
    <source>
        <dbReference type="PIRSR" id="PIRSR019574-1"/>
    </source>
</evidence>
<dbReference type="Proteomes" id="UP000188169">
    <property type="component" value="Unassembled WGS sequence"/>
</dbReference>
<dbReference type="EMBL" id="FUGD01000105">
    <property type="protein sequence ID" value="SJM37790.1"/>
    <property type="molecule type" value="Genomic_DNA"/>
</dbReference>
<evidence type="ECO:0000256" key="3">
    <source>
        <dbReference type="ARBA" id="ARBA00022729"/>
    </source>
</evidence>
<dbReference type="Gene3D" id="3.40.190.10">
    <property type="entry name" value="Periplasmic binding protein-like II"/>
    <property type="match status" value="2"/>
</dbReference>
<dbReference type="PROSITE" id="PS51318">
    <property type="entry name" value="TAT"/>
    <property type="match status" value="1"/>
</dbReference>
<reference evidence="8" key="1">
    <citation type="submission" date="2017-02" db="EMBL/GenBank/DDBJ databases">
        <authorList>
            <person name="Mornico D."/>
        </authorList>
    </citation>
    <scope>NUCLEOTIDE SEQUENCE [LARGE SCALE GENOMIC DNA]</scope>
</reference>
<dbReference type="GO" id="GO:0042597">
    <property type="term" value="C:periplasmic space"/>
    <property type="evidence" value="ECO:0007669"/>
    <property type="project" value="UniProtKB-SubCell"/>
</dbReference>
<evidence type="ECO:0000256" key="2">
    <source>
        <dbReference type="ARBA" id="ARBA00022448"/>
    </source>
</evidence>
<dbReference type="Pfam" id="PF13416">
    <property type="entry name" value="SBP_bac_8"/>
    <property type="match status" value="1"/>
</dbReference>
<dbReference type="PANTHER" id="PTHR30222">
    <property type="entry name" value="SPERMIDINE/PUTRESCINE-BINDING PERIPLASMIC PROTEIN"/>
    <property type="match status" value="1"/>
</dbReference>
<evidence type="ECO:0000313" key="8">
    <source>
        <dbReference type="Proteomes" id="UP000188169"/>
    </source>
</evidence>
<dbReference type="PIRSF" id="PIRSF019574">
    <property type="entry name" value="Periplasmic_polyamine_BP"/>
    <property type="match status" value="1"/>
</dbReference>
<comment type="subcellular location">
    <subcellularLocation>
        <location evidence="1 5">Periplasm</location>
    </subcellularLocation>
</comment>
<keyword evidence="3" id="KW-0732">Signal</keyword>
<comment type="similarity">
    <text evidence="5">Belongs to the bacterial solute-binding protein PotD/PotF family.</text>
</comment>
<dbReference type="CDD" id="cd13590">
    <property type="entry name" value="PBP2_PotD_PotF_like"/>
    <property type="match status" value="1"/>
</dbReference>